<name>A0A7G9SH72_9SPHN</name>
<dbReference type="KEGG" id="slut:H9L13_11350"/>
<proteinExistence type="predicted"/>
<keyword evidence="1" id="KW-0732">Signal</keyword>
<feature type="signal peptide" evidence="1">
    <location>
        <begin position="1"/>
        <end position="23"/>
    </location>
</feature>
<evidence type="ECO:0000256" key="1">
    <source>
        <dbReference type="SAM" id="SignalP"/>
    </source>
</evidence>
<keyword evidence="4" id="KW-1185">Reference proteome</keyword>
<evidence type="ECO:0000313" key="3">
    <source>
        <dbReference type="EMBL" id="QNN67197.1"/>
    </source>
</evidence>
<dbReference type="InterPro" id="IPR021255">
    <property type="entry name" value="DUF2807"/>
</dbReference>
<gene>
    <name evidence="3" type="ORF">H9L13_11350</name>
</gene>
<protein>
    <submittedName>
        <fullName evidence="3">DUF2807 domain-containing protein</fullName>
    </submittedName>
</protein>
<evidence type="ECO:0000259" key="2">
    <source>
        <dbReference type="Pfam" id="PF10988"/>
    </source>
</evidence>
<feature type="chain" id="PRO_5028948387" evidence="1">
    <location>
        <begin position="24"/>
        <end position="189"/>
    </location>
</feature>
<dbReference type="EMBL" id="CP060718">
    <property type="protein sequence ID" value="QNN67197.1"/>
    <property type="molecule type" value="Genomic_DNA"/>
</dbReference>
<accession>A0A7G9SH72</accession>
<reference evidence="3 4" key="1">
    <citation type="submission" date="2020-08" db="EMBL/GenBank/DDBJ databases">
        <title>Genome sequence of Sphingomonas lutea KCTC 23642T.</title>
        <authorList>
            <person name="Hyun D.-W."/>
            <person name="Bae J.-W."/>
        </authorList>
    </citation>
    <scope>NUCLEOTIDE SEQUENCE [LARGE SCALE GENOMIC DNA]</scope>
    <source>
        <strain evidence="3 4">KCTC 23642</strain>
    </source>
</reference>
<dbReference type="Proteomes" id="UP000515971">
    <property type="component" value="Chromosome"/>
</dbReference>
<feature type="domain" description="Putative auto-transporter adhesin head GIN" evidence="2">
    <location>
        <begin position="118"/>
        <end position="173"/>
    </location>
</feature>
<evidence type="ECO:0000313" key="4">
    <source>
        <dbReference type="Proteomes" id="UP000515971"/>
    </source>
</evidence>
<organism evidence="3 4">
    <name type="scientific">Sphingomonas lutea</name>
    <dbReference type="NCBI Taxonomy" id="1045317"/>
    <lineage>
        <taxon>Bacteria</taxon>
        <taxon>Pseudomonadati</taxon>
        <taxon>Pseudomonadota</taxon>
        <taxon>Alphaproteobacteria</taxon>
        <taxon>Sphingomonadales</taxon>
        <taxon>Sphingomonadaceae</taxon>
        <taxon>Sphingomonas</taxon>
    </lineage>
</organism>
<sequence length="189" mass="19168">MTIMRSTLPLFAAALAAAAPALPAETVNVPGFRAVQLNGGGEVSVRPGPVQRVTLVEGSSQITRFRVDGNGQLRISVCEGRCPQRYRLRVEIQTPRVPDLAISGGGTIRTAGGFADDHLAAAVNGGGVIDARAVNAANVTAAVNGGGQILVRAQRHLQAAVNGGGAVRYLGNPAVSMAVRGGGTVQPGS</sequence>
<dbReference type="AlphaFoldDB" id="A0A7G9SH72"/>
<dbReference type="Gene3D" id="2.160.20.120">
    <property type="match status" value="1"/>
</dbReference>
<dbReference type="Pfam" id="PF10988">
    <property type="entry name" value="DUF2807"/>
    <property type="match status" value="1"/>
</dbReference>